<organism evidence="2">
    <name type="scientific">Poeciliopsis prolifica</name>
    <name type="common">blackstripe livebearer</name>
    <dbReference type="NCBI Taxonomy" id="188132"/>
    <lineage>
        <taxon>Eukaryota</taxon>
        <taxon>Metazoa</taxon>
        <taxon>Chordata</taxon>
        <taxon>Craniata</taxon>
        <taxon>Vertebrata</taxon>
        <taxon>Euteleostomi</taxon>
        <taxon>Actinopterygii</taxon>
        <taxon>Neopterygii</taxon>
        <taxon>Teleostei</taxon>
        <taxon>Neoteleostei</taxon>
        <taxon>Acanthomorphata</taxon>
        <taxon>Ovalentaria</taxon>
        <taxon>Atherinomorphae</taxon>
        <taxon>Cyprinodontiformes</taxon>
        <taxon>Poeciliidae</taxon>
        <taxon>Poeciliinae</taxon>
        <taxon>Poeciliopsis</taxon>
    </lineage>
</organism>
<protein>
    <submittedName>
        <fullName evidence="2">PPUP8789</fullName>
    </submittedName>
</protein>
<feature type="compositionally biased region" description="Acidic residues" evidence="1">
    <location>
        <begin position="30"/>
        <end position="39"/>
    </location>
</feature>
<proteinExistence type="predicted"/>
<name>A0A0S7ET66_9TELE</name>
<gene>
    <name evidence="2" type="primary">PPUP8789</name>
</gene>
<accession>A0A0S7ET66</accession>
<feature type="region of interest" description="Disordered" evidence="1">
    <location>
        <begin position="1"/>
        <end position="40"/>
    </location>
</feature>
<sequence>WAQRNTGRLPVPAEPIGGSMEDLGEVRVEEAEEEEEETGDLFQEITRWVESAHSRLHSPSTSLLMDHCSPSSPPLPLSPTDLPAPVFHYSEHIRPPSVDYDEDRLSPLLPAHLPLILSPFSSHHHPQLYFRLKQHRHHLLHLCSSQNLNRCPLPPLYLSPLMQTLQSLYQSSKKSACLTLMCSFPEL</sequence>
<evidence type="ECO:0000313" key="2">
    <source>
        <dbReference type="EMBL" id="JAO05523.1"/>
    </source>
</evidence>
<feature type="non-terminal residue" evidence="2">
    <location>
        <position position="1"/>
    </location>
</feature>
<dbReference type="AlphaFoldDB" id="A0A0S7ET66"/>
<reference evidence="2" key="1">
    <citation type="submission" date="2014-12" db="EMBL/GenBank/DDBJ databases">
        <title>Parallel Evolution in Life History Adaptation Evident in the Tissue-Specific Poeciliopsis prolifica transcriptome.</title>
        <authorList>
            <person name="Jue N.K."/>
            <person name="Foley R.J."/>
            <person name="Obergfell C."/>
            <person name="Reznick D.N."/>
            <person name="O'Neill R.J."/>
            <person name="O'Neill M.J."/>
        </authorList>
    </citation>
    <scope>NUCLEOTIDE SEQUENCE</scope>
</reference>
<evidence type="ECO:0000256" key="1">
    <source>
        <dbReference type="SAM" id="MobiDB-lite"/>
    </source>
</evidence>
<dbReference type="EMBL" id="GBYX01476154">
    <property type="protein sequence ID" value="JAO05523.1"/>
    <property type="molecule type" value="Transcribed_RNA"/>
</dbReference>